<comment type="caution">
    <text evidence="3">The sequence shown here is derived from an EMBL/GenBank/DDBJ whole genome shotgun (WGS) entry which is preliminary data.</text>
</comment>
<protein>
    <submittedName>
        <fullName evidence="3">Glycosyltransferase family 4 protein</fullName>
    </submittedName>
</protein>
<dbReference type="InterPro" id="IPR001296">
    <property type="entry name" value="Glyco_trans_1"/>
</dbReference>
<dbReference type="RefSeq" id="WP_251806723.1">
    <property type="nucleotide sequence ID" value="NZ_CP166679.1"/>
</dbReference>
<name>A0ABW5VFW0_9FLAO</name>
<dbReference type="EMBL" id="JBHUOK010000030">
    <property type="protein sequence ID" value="MFD2790572.1"/>
    <property type="molecule type" value="Genomic_DNA"/>
</dbReference>
<evidence type="ECO:0000313" key="4">
    <source>
        <dbReference type="Proteomes" id="UP001597532"/>
    </source>
</evidence>
<evidence type="ECO:0000259" key="1">
    <source>
        <dbReference type="Pfam" id="PF00534"/>
    </source>
</evidence>
<dbReference type="PANTHER" id="PTHR12526:SF638">
    <property type="entry name" value="SPORE COAT PROTEIN SA"/>
    <property type="match status" value="1"/>
</dbReference>
<dbReference type="SUPFAM" id="SSF53756">
    <property type="entry name" value="UDP-Glycosyltransferase/glycogen phosphorylase"/>
    <property type="match status" value="1"/>
</dbReference>
<dbReference type="Gene3D" id="3.40.50.2000">
    <property type="entry name" value="Glycogen Phosphorylase B"/>
    <property type="match status" value="2"/>
</dbReference>
<keyword evidence="4" id="KW-1185">Reference proteome</keyword>
<accession>A0ABW5VFW0</accession>
<evidence type="ECO:0000313" key="3">
    <source>
        <dbReference type="EMBL" id="MFD2790572.1"/>
    </source>
</evidence>
<dbReference type="InterPro" id="IPR028098">
    <property type="entry name" value="Glyco_trans_4-like_N"/>
</dbReference>
<dbReference type="Proteomes" id="UP001597532">
    <property type="component" value="Unassembled WGS sequence"/>
</dbReference>
<evidence type="ECO:0000259" key="2">
    <source>
        <dbReference type="Pfam" id="PF13477"/>
    </source>
</evidence>
<reference evidence="4" key="1">
    <citation type="journal article" date="2019" name="Int. J. Syst. Evol. Microbiol.">
        <title>The Global Catalogue of Microorganisms (GCM) 10K type strain sequencing project: providing services to taxonomists for standard genome sequencing and annotation.</title>
        <authorList>
            <consortium name="The Broad Institute Genomics Platform"/>
            <consortium name="The Broad Institute Genome Sequencing Center for Infectious Disease"/>
            <person name="Wu L."/>
            <person name="Ma J."/>
        </authorList>
    </citation>
    <scope>NUCLEOTIDE SEQUENCE [LARGE SCALE GENOMIC DNA]</scope>
    <source>
        <strain evidence="4">KCTC 52924</strain>
    </source>
</reference>
<dbReference type="PANTHER" id="PTHR12526">
    <property type="entry name" value="GLYCOSYLTRANSFERASE"/>
    <property type="match status" value="1"/>
</dbReference>
<organism evidence="3 4">
    <name type="scientific">Arenibacter antarcticus</name>
    <dbReference type="NCBI Taxonomy" id="2040469"/>
    <lineage>
        <taxon>Bacteria</taxon>
        <taxon>Pseudomonadati</taxon>
        <taxon>Bacteroidota</taxon>
        <taxon>Flavobacteriia</taxon>
        <taxon>Flavobacteriales</taxon>
        <taxon>Flavobacteriaceae</taxon>
        <taxon>Arenibacter</taxon>
    </lineage>
</organism>
<dbReference type="CDD" id="cd03808">
    <property type="entry name" value="GT4_CapM-like"/>
    <property type="match status" value="1"/>
</dbReference>
<sequence length="362" mass="41409">MYKKISICLVGSEDAHKRIGLAQCLMRDNFEVTILGTKEYDYPEDIQYIGYSLNRKFNPISDVKTIMEYRNILKKNNFDIVQTFDTKPAFILPFAAIGLNTKIIRTITGMGTIFMSNELKFKVYRIFHTIAHFAIRRRVTHTTFQNEDDRGYFLENKLVDLSNSSLIFGSGIDLSNLTNRTKETNDVFTFICVSRLVYEKGIINYLEAAKICKENNYEFKFLLVGPLEEASKRLNLEILEKYSKVVDWLGPRADIKELMLSADAFVLPTFREGFSRVLLEASALGLPSITTNVPGTNEIIRHLKEGLHVEVDNSEDLANAMIRLAMDRPLAKQMGDKAKLHVKQFSLNVISGKYIELYKKAI</sequence>
<feature type="domain" description="Glycosyl transferase family 1" evidence="1">
    <location>
        <begin position="183"/>
        <end position="339"/>
    </location>
</feature>
<proteinExistence type="predicted"/>
<dbReference type="Pfam" id="PF00534">
    <property type="entry name" value="Glycos_transf_1"/>
    <property type="match status" value="1"/>
</dbReference>
<feature type="domain" description="Glycosyltransferase subfamily 4-like N-terminal" evidence="2">
    <location>
        <begin position="7"/>
        <end position="131"/>
    </location>
</feature>
<dbReference type="Pfam" id="PF13477">
    <property type="entry name" value="Glyco_trans_4_2"/>
    <property type="match status" value="1"/>
</dbReference>
<gene>
    <name evidence="3" type="ORF">ACFS1K_12435</name>
</gene>